<name>A0A8R1XZE6_ONCVO</name>
<keyword evidence="2" id="KW-1185">Reference proteome</keyword>
<sequence length="63" mass="7630">MQWIKLLSIENQHFLPRCVFNLTEGRSQCFNTIKNANEIREWHMSFIKISSAASLLYRFVRRR</sequence>
<proteinExistence type="predicted"/>
<dbReference type="Proteomes" id="UP000024404">
    <property type="component" value="Unassembled WGS sequence"/>
</dbReference>
<dbReference type="EnsemblMetazoa" id="OVOC592.1">
    <property type="protein sequence ID" value="OVOC592.1"/>
    <property type="gene ID" value="WBGene00237401"/>
</dbReference>
<reference evidence="1" key="2">
    <citation type="submission" date="2022-06" db="UniProtKB">
        <authorList>
            <consortium name="EnsemblMetazoa"/>
        </authorList>
    </citation>
    <scope>IDENTIFICATION</scope>
</reference>
<evidence type="ECO:0000313" key="2">
    <source>
        <dbReference type="Proteomes" id="UP000024404"/>
    </source>
</evidence>
<organism evidence="1 2">
    <name type="scientific">Onchocerca volvulus</name>
    <dbReference type="NCBI Taxonomy" id="6282"/>
    <lineage>
        <taxon>Eukaryota</taxon>
        <taxon>Metazoa</taxon>
        <taxon>Ecdysozoa</taxon>
        <taxon>Nematoda</taxon>
        <taxon>Chromadorea</taxon>
        <taxon>Rhabditida</taxon>
        <taxon>Spirurina</taxon>
        <taxon>Spiruromorpha</taxon>
        <taxon>Filarioidea</taxon>
        <taxon>Onchocercidae</taxon>
        <taxon>Onchocerca</taxon>
    </lineage>
</organism>
<dbReference type="EMBL" id="CMVM020000020">
    <property type="status" value="NOT_ANNOTATED_CDS"/>
    <property type="molecule type" value="Genomic_DNA"/>
</dbReference>
<accession>A0A8R1XZE6</accession>
<protein>
    <submittedName>
        <fullName evidence="1">Uncharacterized protein</fullName>
    </submittedName>
</protein>
<evidence type="ECO:0000313" key="1">
    <source>
        <dbReference type="EnsemblMetazoa" id="OVOC592.1"/>
    </source>
</evidence>
<reference evidence="2" key="1">
    <citation type="submission" date="2013-10" db="EMBL/GenBank/DDBJ databases">
        <title>Genome sequencing of Onchocerca volvulus.</title>
        <authorList>
            <person name="Cotton J."/>
            <person name="Tsai J."/>
            <person name="Stanley E."/>
            <person name="Tracey A."/>
            <person name="Holroyd N."/>
            <person name="Lustigman S."/>
            <person name="Berriman M."/>
        </authorList>
    </citation>
    <scope>NUCLEOTIDE SEQUENCE</scope>
</reference>
<dbReference type="AlphaFoldDB" id="A0A8R1XZE6"/>